<organism evidence="2 3">
    <name type="scientific">Pelagerythrobacter marensis</name>
    <dbReference type="NCBI Taxonomy" id="543877"/>
    <lineage>
        <taxon>Bacteria</taxon>
        <taxon>Pseudomonadati</taxon>
        <taxon>Pseudomonadota</taxon>
        <taxon>Alphaproteobacteria</taxon>
        <taxon>Sphingomonadales</taxon>
        <taxon>Erythrobacteraceae</taxon>
        <taxon>Pelagerythrobacter</taxon>
    </lineage>
</organism>
<evidence type="ECO:0000256" key="1">
    <source>
        <dbReference type="SAM" id="SignalP"/>
    </source>
</evidence>
<evidence type="ECO:0000313" key="3">
    <source>
        <dbReference type="Proteomes" id="UP000037643"/>
    </source>
</evidence>
<name>A0A0G3X8K5_9SPHN</name>
<feature type="signal peptide" evidence="1">
    <location>
        <begin position="1"/>
        <end position="19"/>
    </location>
</feature>
<dbReference type="EMBL" id="CP011805">
    <property type="protein sequence ID" value="AKM06683.1"/>
    <property type="molecule type" value="Genomic_DNA"/>
</dbReference>
<sequence precursor="true">MRARSIRWGMLCATPLALAGCGADDPPAPEPEIDPAVLAAINDPILVDPDLSRQNEGNAALTVNIDNALPLENRTQRAIEAAREEAVELVGGRDAMKALPPAGKSGEAAPLAARLSLAQRAILSGAGDECAARAQGGFIWAARMPQAFPLYPRSAAQDAMGNASPGCALRAAAFRTPVPLGEVLAFYHTRALGAGYSSSRAAMGEEQVLRGTRGRAAFAVYARTGPDGASEVDLVTWGQPR</sequence>
<gene>
    <name evidence="2" type="ORF">AM2010_598</name>
</gene>
<evidence type="ECO:0000313" key="2">
    <source>
        <dbReference type="EMBL" id="AKM06683.1"/>
    </source>
</evidence>
<feature type="chain" id="PRO_5002562562" description="Lipoprotein" evidence="1">
    <location>
        <begin position="20"/>
        <end position="241"/>
    </location>
</feature>
<dbReference type="Proteomes" id="UP000037643">
    <property type="component" value="Chromosome"/>
</dbReference>
<protein>
    <recommendedName>
        <fullName evidence="4">Lipoprotein</fullName>
    </recommendedName>
</protein>
<dbReference type="PATRIC" id="fig|543877.4.peg.602"/>
<dbReference type="AlphaFoldDB" id="A0A0G3X8K5"/>
<proteinExistence type="predicted"/>
<accession>A0A0G3X8K5</accession>
<keyword evidence="1" id="KW-0732">Signal</keyword>
<dbReference type="OrthoDB" id="7405225at2"/>
<reference evidence="2 3" key="1">
    <citation type="submission" date="2015-06" db="EMBL/GenBank/DDBJ databases">
        <authorList>
            <person name="Kim K.M."/>
        </authorList>
    </citation>
    <scope>NUCLEOTIDE SEQUENCE [LARGE SCALE GENOMIC DNA]</scope>
    <source>
        <strain evidence="2 3">KCTC 22370</strain>
    </source>
</reference>
<dbReference type="KEGG" id="amx:AM2010_598"/>
<evidence type="ECO:0008006" key="4">
    <source>
        <dbReference type="Google" id="ProtNLM"/>
    </source>
</evidence>
<keyword evidence="3" id="KW-1185">Reference proteome</keyword>
<dbReference type="PROSITE" id="PS51257">
    <property type="entry name" value="PROKAR_LIPOPROTEIN"/>
    <property type="match status" value="1"/>
</dbReference>